<dbReference type="Gene3D" id="3.30.700.10">
    <property type="entry name" value="Glycoprotein, Type 4 Pilin"/>
    <property type="match status" value="1"/>
</dbReference>
<evidence type="ECO:0000256" key="1">
    <source>
        <dbReference type="SAM" id="Phobius"/>
    </source>
</evidence>
<gene>
    <name evidence="2" type="ORF">GGQ74_002238</name>
</gene>
<dbReference type="EMBL" id="JAATJA010000002">
    <property type="protein sequence ID" value="NJB68565.1"/>
    <property type="molecule type" value="Genomic_DNA"/>
</dbReference>
<evidence type="ECO:0000313" key="2">
    <source>
        <dbReference type="EMBL" id="NJB68565.1"/>
    </source>
</evidence>
<dbReference type="NCBIfam" id="TIGR02532">
    <property type="entry name" value="IV_pilin_GFxxxE"/>
    <property type="match status" value="1"/>
</dbReference>
<dbReference type="Pfam" id="PF07963">
    <property type="entry name" value="N_methyl"/>
    <property type="match status" value="1"/>
</dbReference>
<keyword evidence="3" id="KW-1185">Reference proteome</keyword>
<dbReference type="PROSITE" id="PS00409">
    <property type="entry name" value="PROKAR_NTER_METHYL"/>
    <property type="match status" value="1"/>
</dbReference>
<keyword evidence="1" id="KW-0812">Transmembrane</keyword>
<keyword evidence="1" id="KW-1133">Transmembrane helix</keyword>
<organism evidence="2 3">
    <name type="scientific">Desulfobaculum xiamenense</name>
    <dbReference type="NCBI Taxonomy" id="995050"/>
    <lineage>
        <taxon>Bacteria</taxon>
        <taxon>Pseudomonadati</taxon>
        <taxon>Thermodesulfobacteriota</taxon>
        <taxon>Desulfovibrionia</taxon>
        <taxon>Desulfovibrionales</taxon>
        <taxon>Desulfovibrionaceae</taxon>
        <taxon>Desulfobaculum</taxon>
    </lineage>
</organism>
<keyword evidence="1" id="KW-0472">Membrane</keyword>
<dbReference type="RefSeq" id="WP_167941619.1">
    <property type="nucleotide sequence ID" value="NZ_JAATJA010000002.1"/>
</dbReference>
<comment type="caution">
    <text evidence="2">The sequence shown here is derived from an EMBL/GenBank/DDBJ whole genome shotgun (WGS) entry which is preliminary data.</text>
</comment>
<reference evidence="2 3" key="1">
    <citation type="submission" date="2020-03" db="EMBL/GenBank/DDBJ databases">
        <title>Genomic Encyclopedia of Type Strains, Phase IV (KMG-IV): sequencing the most valuable type-strain genomes for metagenomic binning, comparative biology and taxonomic classification.</title>
        <authorList>
            <person name="Goeker M."/>
        </authorList>
    </citation>
    <scope>NUCLEOTIDE SEQUENCE [LARGE SCALE GENOMIC DNA]</scope>
    <source>
        <strain evidence="2 3">DSM 24233</strain>
    </source>
</reference>
<protein>
    <submittedName>
        <fullName evidence="2">Prepilin-type N-terminal cleavage/methylation domain-containing protein</fullName>
    </submittedName>
</protein>
<feature type="transmembrane region" description="Helical" evidence="1">
    <location>
        <begin position="12"/>
        <end position="37"/>
    </location>
</feature>
<dbReference type="AlphaFoldDB" id="A0A846QSY2"/>
<evidence type="ECO:0000313" key="3">
    <source>
        <dbReference type="Proteomes" id="UP000580856"/>
    </source>
</evidence>
<accession>A0A846QSY2</accession>
<dbReference type="InterPro" id="IPR012902">
    <property type="entry name" value="N_methyl_site"/>
</dbReference>
<dbReference type="SUPFAM" id="SSF54523">
    <property type="entry name" value="Pili subunits"/>
    <property type="match status" value="1"/>
</dbReference>
<name>A0A846QSY2_9BACT</name>
<dbReference type="Proteomes" id="UP000580856">
    <property type="component" value="Unassembled WGS sequence"/>
</dbReference>
<proteinExistence type="predicted"/>
<sequence>MTSRHARSRQHGFTLIEIIVTIVLLAFVATIVANYMMSAVAHSSLPVVRVLDRGSAQGVVEAASADYRQLLADNPSASQTALSTLKSRLEGGHYGTYTVETKYISFDGSGMEQTAPSGDNILKVRITVGDQTVVTLFAR</sequence>
<dbReference type="InterPro" id="IPR045584">
    <property type="entry name" value="Pilin-like"/>
</dbReference>